<comment type="caution">
    <text evidence="1">The sequence shown here is derived from an EMBL/GenBank/DDBJ whole genome shotgun (WGS) entry which is preliminary data.</text>
</comment>
<sequence>MKLPSQPTYSLHEVSSTLHWAAFPVEIRLMILKEFHREDGKHNLSDWATVCSEWQAYFEPMNFRNLKLQFPGFDIDEFNSIVCDYRRHLVKKISLHVIIKEYDTIDRFDKPETNATIKANNKLFTQALKKLFFSLSTWEASSSDTGGVELWLSASSPSDADHPWKHRHNFSQPDRNRIYSLNSKQRLLGNLIDVSYNALKLATVSIITRFSVNQYCYRSLSSTLLVKILSSLSRLRTINYEPWHTVHRSGELSRDKAIIKLLDYISKSTTIKSLHLWEAQSRLHRSPRFLRSTNNDLILSAVNASYNLNNFTLCHAIDAKYFFQYISQHVSKKPTDALNNLRVWPALRHLALTTYIGDLINPSNLERLLLNASQAALHMPLLKVMELWAPGVGEVFLFRYEIRKDKAMLTMVASWQLELSKDVVKSWKLVASYCAQRELAYEIRLVGSESTTSQSPFAGCFTMRLGKALREWK</sequence>
<evidence type="ECO:0000313" key="1">
    <source>
        <dbReference type="EMBL" id="KAL0933791.1"/>
    </source>
</evidence>
<name>A0ACC3YPI6_COLTU</name>
<dbReference type="Proteomes" id="UP000805649">
    <property type="component" value="Unassembled WGS sequence"/>
</dbReference>
<gene>
    <name evidence="1" type="ORF">CTRU02_210590</name>
</gene>
<organism evidence="1 2">
    <name type="scientific">Colletotrichum truncatum</name>
    <name type="common">Anthracnose fungus</name>
    <name type="synonym">Colletotrichum capsici</name>
    <dbReference type="NCBI Taxonomy" id="5467"/>
    <lineage>
        <taxon>Eukaryota</taxon>
        <taxon>Fungi</taxon>
        <taxon>Dikarya</taxon>
        <taxon>Ascomycota</taxon>
        <taxon>Pezizomycotina</taxon>
        <taxon>Sordariomycetes</taxon>
        <taxon>Hypocreomycetidae</taxon>
        <taxon>Glomerellales</taxon>
        <taxon>Glomerellaceae</taxon>
        <taxon>Colletotrichum</taxon>
        <taxon>Colletotrichum truncatum species complex</taxon>
    </lineage>
</organism>
<protein>
    <submittedName>
        <fullName evidence="1">Uncharacterized protein</fullName>
    </submittedName>
</protein>
<dbReference type="EMBL" id="VUJX02000007">
    <property type="protein sequence ID" value="KAL0933791.1"/>
    <property type="molecule type" value="Genomic_DNA"/>
</dbReference>
<proteinExistence type="predicted"/>
<keyword evidence="2" id="KW-1185">Reference proteome</keyword>
<reference evidence="1 2" key="1">
    <citation type="journal article" date="2020" name="Phytopathology">
        <title>Genome Sequence Resources of Colletotrichum truncatum, C. plurivorum, C. musicola, and C. sojae: Four Species Pathogenic to Soybean (Glycine max).</title>
        <authorList>
            <person name="Rogerio F."/>
            <person name="Boufleur T.R."/>
            <person name="Ciampi-Guillardi M."/>
            <person name="Sukno S.A."/>
            <person name="Thon M.R."/>
            <person name="Massola Junior N.S."/>
            <person name="Baroncelli R."/>
        </authorList>
    </citation>
    <scope>NUCLEOTIDE SEQUENCE [LARGE SCALE GENOMIC DNA]</scope>
    <source>
        <strain evidence="1 2">CMES1059</strain>
    </source>
</reference>
<accession>A0ACC3YPI6</accession>
<evidence type="ECO:0000313" key="2">
    <source>
        <dbReference type="Proteomes" id="UP000805649"/>
    </source>
</evidence>